<dbReference type="Proteomes" id="UP000593572">
    <property type="component" value="Unassembled WGS sequence"/>
</dbReference>
<accession>A0A7J8LRG0</accession>
<keyword evidence="2" id="KW-1185">Reference proteome</keyword>
<reference evidence="1 2" key="1">
    <citation type="journal article" date="2019" name="Genome Biol. Evol.">
        <title>Insights into the evolution of the New World diploid cottons (Gossypium, subgenus Houzingenia) based on genome sequencing.</title>
        <authorList>
            <person name="Grover C.E."/>
            <person name="Arick M.A. 2nd"/>
            <person name="Thrash A."/>
            <person name="Conover J.L."/>
            <person name="Sanders W.S."/>
            <person name="Peterson D.G."/>
            <person name="Frelichowski J.E."/>
            <person name="Scheffler J.A."/>
            <person name="Scheffler B.E."/>
            <person name="Wendel J.F."/>
        </authorList>
    </citation>
    <scope>NUCLEOTIDE SEQUENCE [LARGE SCALE GENOMIC DNA]</scope>
    <source>
        <strain evidence="1">157</strain>
        <tissue evidence="1">Leaf</tissue>
    </source>
</reference>
<gene>
    <name evidence="1" type="ORF">Golob_014092</name>
</gene>
<evidence type="ECO:0000313" key="2">
    <source>
        <dbReference type="Proteomes" id="UP000593572"/>
    </source>
</evidence>
<name>A0A7J8LRG0_9ROSI</name>
<evidence type="ECO:0000313" key="1">
    <source>
        <dbReference type="EMBL" id="MBA0555026.1"/>
    </source>
</evidence>
<proteinExistence type="predicted"/>
<dbReference type="AlphaFoldDB" id="A0A7J8LRG0"/>
<sequence>MSKCLQIIWRKTYLARCELRGDFLGFRYVLCYFRECLDYM</sequence>
<dbReference type="EMBL" id="JABEZX010000004">
    <property type="protein sequence ID" value="MBA0555026.1"/>
    <property type="molecule type" value="Genomic_DNA"/>
</dbReference>
<comment type="caution">
    <text evidence="1">The sequence shown here is derived from an EMBL/GenBank/DDBJ whole genome shotgun (WGS) entry which is preliminary data.</text>
</comment>
<protein>
    <submittedName>
        <fullName evidence="1">Uncharacterized protein</fullName>
    </submittedName>
</protein>
<organism evidence="1 2">
    <name type="scientific">Gossypium lobatum</name>
    <dbReference type="NCBI Taxonomy" id="34289"/>
    <lineage>
        <taxon>Eukaryota</taxon>
        <taxon>Viridiplantae</taxon>
        <taxon>Streptophyta</taxon>
        <taxon>Embryophyta</taxon>
        <taxon>Tracheophyta</taxon>
        <taxon>Spermatophyta</taxon>
        <taxon>Magnoliopsida</taxon>
        <taxon>eudicotyledons</taxon>
        <taxon>Gunneridae</taxon>
        <taxon>Pentapetalae</taxon>
        <taxon>rosids</taxon>
        <taxon>malvids</taxon>
        <taxon>Malvales</taxon>
        <taxon>Malvaceae</taxon>
        <taxon>Malvoideae</taxon>
        <taxon>Gossypium</taxon>
    </lineage>
</organism>